<dbReference type="InterPro" id="IPR036514">
    <property type="entry name" value="SGNH_hydro_sf"/>
</dbReference>
<reference evidence="3" key="1">
    <citation type="submission" date="2024-06" db="EMBL/GenBank/DDBJ databases">
        <title>Hwangdonia haimaensis gen. nov., sp. nov., a member of the family Flavobacteriaceae isolated from the haima cold seep.</title>
        <authorList>
            <person name="Li J."/>
        </authorList>
    </citation>
    <scope>NUCLEOTIDE SEQUENCE [LARGE SCALE GENOMIC DNA]</scope>
    <source>
        <strain evidence="3">SCSIO 19198</strain>
    </source>
</reference>
<gene>
    <name evidence="2" type="ORF">RNZ46_15435</name>
</gene>
<evidence type="ECO:0008006" key="4">
    <source>
        <dbReference type="Google" id="ProtNLM"/>
    </source>
</evidence>
<dbReference type="AlphaFoldDB" id="A0AA97HPV1"/>
<evidence type="ECO:0000313" key="2">
    <source>
        <dbReference type="EMBL" id="WOD43381.1"/>
    </source>
</evidence>
<sequence length="322" mass="38083">MKLLIGKMILYFILILVFLEVCVRVFHLYFEYPTYYINEFNVKTYLPKQQGYYVTGNRRMNYIKYNINDSGFNSYKEYNPTNSTTDIALIGDSFIEGFHQDYYKSIGKKIETKLKNAVNVFEYGHSGYDLADQLHLIQAYQSHFENIDYIFIYIKFNNDLKRGKYTPNQWRVDLQNSFSFKIRDKIKLTTYAEGIGVFEPILRLRDKFFGIIPETYSDDPVSEADAKKYLVNLQSLVDTYGFDKTKTSFLLDKDKTSTYFLDYCDKMGYNYVDFGKAFKQSDKPTTLIYDMHWNNHGRNLIANSIVDYLNKKLETKKNTIEK</sequence>
<feature type="transmembrane region" description="Helical" evidence="1">
    <location>
        <begin position="9"/>
        <end position="30"/>
    </location>
</feature>
<name>A0AA97HPV1_9FLAO</name>
<dbReference type="Gene3D" id="3.40.50.1110">
    <property type="entry name" value="SGNH hydrolase"/>
    <property type="match status" value="1"/>
</dbReference>
<proteinExistence type="predicted"/>
<keyword evidence="1" id="KW-1133">Transmembrane helix</keyword>
<dbReference type="EMBL" id="CP136521">
    <property type="protein sequence ID" value="WOD43381.1"/>
    <property type="molecule type" value="Genomic_DNA"/>
</dbReference>
<evidence type="ECO:0000256" key="1">
    <source>
        <dbReference type="SAM" id="Phobius"/>
    </source>
</evidence>
<dbReference type="SUPFAM" id="SSF52266">
    <property type="entry name" value="SGNH hydrolase"/>
    <property type="match status" value="1"/>
</dbReference>
<organism evidence="2 3">
    <name type="scientific">Hwangdonia lutea</name>
    <dbReference type="NCBI Taxonomy" id="3075823"/>
    <lineage>
        <taxon>Bacteria</taxon>
        <taxon>Pseudomonadati</taxon>
        <taxon>Bacteroidota</taxon>
        <taxon>Flavobacteriia</taxon>
        <taxon>Flavobacteriales</taxon>
        <taxon>Flavobacteriaceae</taxon>
        <taxon>Hwangdonia</taxon>
    </lineage>
</organism>
<accession>A0AA97HPV1</accession>
<dbReference type="Proteomes" id="UP001302486">
    <property type="component" value="Chromosome"/>
</dbReference>
<dbReference type="RefSeq" id="WP_316983067.1">
    <property type="nucleotide sequence ID" value="NZ_CP136521.1"/>
</dbReference>
<keyword evidence="3" id="KW-1185">Reference proteome</keyword>
<evidence type="ECO:0000313" key="3">
    <source>
        <dbReference type="Proteomes" id="UP001302486"/>
    </source>
</evidence>
<dbReference type="KEGG" id="hws:RNZ46_15435"/>
<dbReference type="GO" id="GO:0016788">
    <property type="term" value="F:hydrolase activity, acting on ester bonds"/>
    <property type="evidence" value="ECO:0007669"/>
    <property type="project" value="UniProtKB-ARBA"/>
</dbReference>
<protein>
    <recommendedName>
        <fullName evidence="4">SGNH hydrolase-type esterase domain-containing protein</fullName>
    </recommendedName>
</protein>
<keyword evidence="1" id="KW-0472">Membrane</keyword>
<keyword evidence="1" id="KW-0812">Transmembrane</keyword>